<evidence type="ECO:0000313" key="1">
    <source>
        <dbReference type="EMBL" id="MEN2469172.1"/>
    </source>
</evidence>
<keyword evidence="2" id="KW-1185">Reference proteome</keyword>
<comment type="caution">
    <text evidence="1">The sequence shown here is derived from an EMBL/GenBank/DDBJ whole genome shotgun (WGS) entry which is preliminary data.</text>
</comment>
<dbReference type="EMBL" id="JBCPYA010000001">
    <property type="protein sequence ID" value="MEN2469172.1"/>
    <property type="molecule type" value="Genomic_DNA"/>
</dbReference>
<accession>A0ABU9WDC3</accession>
<gene>
    <name evidence="1" type="ORF">VOI36_04635</name>
</gene>
<sequence length="65" mass="7518">MSKNNHLELQQILLTFAGLTDAQRQLFISQMNKYLLASSSQRKQLVEQWRHLPEPAALPRDALND</sequence>
<name>A0ABU9WDC3_9BURK</name>
<reference evidence="1 2" key="1">
    <citation type="submission" date="2024-05" db="EMBL/GenBank/DDBJ databases">
        <title>Burkholderia sp. Nov. a novel bacteria isolated from rhizosphere soil of Camellia sinensis.</title>
        <authorList>
            <person name="Dong Y."/>
        </authorList>
    </citation>
    <scope>NUCLEOTIDE SEQUENCE [LARGE SCALE GENOMIC DNA]</scope>
    <source>
        <strain evidence="1 2">GS2Y</strain>
    </source>
</reference>
<proteinExistence type="predicted"/>
<protein>
    <submittedName>
        <fullName evidence="1">Uncharacterized protein</fullName>
    </submittedName>
</protein>
<evidence type="ECO:0000313" key="2">
    <source>
        <dbReference type="Proteomes" id="UP001466933"/>
    </source>
</evidence>
<dbReference type="Proteomes" id="UP001466933">
    <property type="component" value="Unassembled WGS sequence"/>
</dbReference>
<dbReference type="RefSeq" id="WP_343490997.1">
    <property type="nucleotide sequence ID" value="NZ_JBCPYA010000001.1"/>
</dbReference>
<organism evidence="1 2">
    <name type="scientific">Burkholderia theae</name>
    <dbReference type="NCBI Taxonomy" id="3143496"/>
    <lineage>
        <taxon>Bacteria</taxon>
        <taxon>Pseudomonadati</taxon>
        <taxon>Pseudomonadota</taxon>
        <taxon>Betaproteobacteria</taxon>
        <taxon>Burkholderiales</taxon>
        <taxon>Burkholderiaceae</taxon>
        <taxon>Burkholderia</taxon>
    </lineage>
</organism>